<accession>A0A1G5RTW2</accession>
<evidence type="ECO:0000259" key="1">
    <source>
        <dbReference type="Pfam" id="PF00534"/>
    </source>
</evidence>
<dbReference type="Proteomes" id="UP000199208">
    <property type="component" value="Unassembled WGS sequence"/>
</dbReference>
<protein>
    <submittedName>
        <fullName evidence="3">N-acetyl-alpha-D-glucosaminyl L-malate synthase BshA</fullName>
    </submittedName>
</protein>
<dbReference type="SUPFAM" id="SSF53756">
    <property type="entry name" value="UDP-Glycosyltransferase/glycogen phosphorylase"/>
    <property type="match status" value="1"/>
</dbReference>
<reference evidence="3 4" key="1">
    <citation type="submission" date="2016-10" db="EMBL/GenBank/DDBJ databases">
        <authorList>
            <person name="de Groot N.N."/>
        </authorList>
    </citation>
    <scope>NUCLEOTIDE SEQUENCE [LARGE SCALE GENOMIC DNA]</scope>
    <source>
        <strain evidence="3 4">DSM 2784</strain>
    </source>
</reference>
<gene>
    <name evidence="3" type="ORF">SAMN03080599_00778</name>
</gene>
<evidence type="ECO:0000313" key="4">
    <source>
        <dbReference type="Proteomes" id="UP000199208"/>
    </source>
</evidence>
<dbReference type="InterPro" id="IPR001296">
    <property type="entry name" value="Glyco_trans_1"/>
</dbReference>
<dbReference type="Gene3D" id="3.40.50.2000">
    <property type="entry name" value="Glycogen Phosphorylase B"/>
    <property type="match status" value="2"/>
</dbReference>
<feature type="domain" description="Glycosyl transferase family 1" evidence="1">
    <location>
        <begin position="213"/>
        <end position="371"/>
    </location>
</feature>
<dbReference type="Pfam" id="PF13439">
    <property type="entry name" value="Glyco_transf_4"/>
    <property type="match status" value="1"/>
</dbReference>
<proteinExistence type="predicted"/>
<dbReference type="GO" id="GO:0071793">
    <property type="term" value="P:bacillithiol biosynthetic process"/>
    <property type="evidence" value="ECO:0007669"/>
    <property type="project" value="InterPro"/>
</dbReference>
<name>A0A1G5RTW2_9FIRM</name>
<dbReference type="Pfam" id="PF00534">
    <property type="entry name" value="Glycos_transf_1"/>
    <property type="match status" value="1"/>
</dbReference>
<dbReference type="NCBIfam" id="TIGR03999">
    <property type="entry name" value="thiol_BshA"/>
    <property type="match status" value="1"/>
</dbReference>
<dbReference type="GO" id="GO:0016757">
    <property type="term" value="F:glycosyltransferase activity"/>
    <property type="evidence" value="ECO:0007669"/>
    <property type="project" value="InterPro"/>
</dbReference>
<dbReference type="InterPro" id="IPR023881">
    <property type="entry name" value="Thiol_BshA"/>
</dbReference>
<dbReference type="AlphaFoldDB" id="A0A1G5RTW2"/>
<dbReference type="InterPro" id="IPR028098">
    <property type="entry name" value="Glyco_trans_4-like_N"/>
</dbReference>
<sequence>MIRSTGLSSSDSQQPIRDPQALSRLKIGMVCYPSYGGSGVVATELGIHLADLGHEIHFITYDKPFRLMAFHENIFFHEVDVSNYPVFKYPPYILALANKIYEVARRENLQILHAHYAVPHTMAVHMAAQMLGSQVRTVTTLHGTDVTIMSEDQSLRDVTEFSLNQMDALTAVSDDLKQYTLKTLNIARPIQKIYNFINASQYSRQQALCSRSRLKVPVEEKLLIHISNFRPVKRIQDVLEIFRGVNARCPSHLMLVGDGPEMRTAYDLTDRFGLRDRVHFMGKQDNVAALLSCSDLFLLPSEKESFGLAALEAMACEVPVIASRTGGIPEVVEDGICGALSEVGDTEKMIEDAVSILSDSVRYNEMASAARIRAISLFEEKTIASQYVALYERLLSEPRHTPASER</sequence>
<dbReference type="EMBL" id="FMWL01000003">
    <property type="protein sequence ID" value="SCZ77552.1"/>
    <property type="molecule type" value="Genomic_DNA"/>
</dbReference>
<dbReference type="RefSeq" id="WP_242870781.1">
    <property type="nucleotide sequence ID" value="NZ_FMWL01000003.1"/>
</dbReference>
<organism evidence="3 4">
    <name type="scientific">Acidaminobacter hydrogenoformans DSM 2784</name>
    <dbReference type="NCBI Taxonomy" id="1120920"/>
    <lineage>
        <taxon>Bacteria</taxon>
        <taxon>Bacillati</taxon>
        <taxon>Bacillota</taxon>
        <taxon>Clostridia</taxon>
        <taxon>Peptostreptococcales</taxon>
        <taxon>Acidaminobacteraceae</taxon>
        <taxon>Acidaminobacter</taxon>
    </lineage>
</organism>
<dbReference type="STRING" id="1120920.SAMN03080599_00778"/>
<evidence type="ECO:0000313" key="3">
    <source>
        <dbReference type="EMBL" id="SCZ77552.1"/>
    </source>
</evidence>
<keyword evidence="4" id="KW-1185">Reference proteome</keyword>
<dbReference type="PANTHER" id="PTHR45947">
    <property type="entry name" value="SULFOQUINOVOSYL TRANSFERASE SQD2"/>
    <property type="match status" value="1"/>
</dbReference>
<dbReference type="PANTHER" id="PTHR45947:SF3">
    <property type="entry name" value="SULFOQUINOVOSYL TRANSFERASE SQD2"/>
    <property type="match status" value="1"/>
</dbReference>
<feature type="domain" description="Glycosyltransferase subfamily 4-like N-terminal" evidence="2">
    <location>
        <begin position="35"/>
        <end position="200"/>
    </location>
</feature>
<evidence type="ECO:0000259" key="2">
    <source>
        <dbReference type="Pfam" id="PF13439"/>
    </source>
</evidence>
<dbReference type="InterPro" id="IPR050194">
    <property type="entry name" value="Glycosyltransferase_grp1"/>
</dbReference>